<dbReference type="SMART" id="SM00987">
    <property type="entry name" value="UreE_C"/>
    <property type="match status" value="1"/>
</dbReference>
<evidence type="ECO:0000313" key="12">
    <source>
        <dbReference type="Proteomes" id="UP000269438"/>
    </source>
</evidence>
<keyword evidence="5 8" id="KW-0227">DNA damage</keyword>
<dbReference type="SUPFAM" id="SSF52141">
    <property type="entry name" value="Uracil-DNA glycosylase-like"/>
    <property type="match status" value="1"/>
</dbReference>
<evidence type="ECO:0000256" key="4">
    <source>
        <dbReference type="ARBA" id="ARBA00012030"/>
    </source>
</evidence>
<dbReference type="Gene3D" id="3.40.470.10">
    <property type="entry name" value="Uracil-DNA glycosylase-like domain"/>
    <property type="match status" value="1"/>
</dbReference>
<evidence type="ECO:0000256" key="8">
    <source>
        <dbReference type="HAMAP-Rule" id="MF_00148"/>
    </source>
</evidence>
<protein>
    <recommendedName>
        <fullName evidence="4 8">Uracil-DNA glycosylase</fullName>
        <shortName evidence="8">UDG</shortName>
        <ecNumber evidence="4 8">3.2.2.27</ecNumber>
    </recommendedName>
</protein>
<evidence type="ECO:0000259" key="10">
    <source>
        <dbReference type="SMART" id="SM00986"/>
    </source>
</evidence>
<organism evidence="11 12">
    <name type="scientific">Mycetocola lacteus</name>
    <dbReference type="NCBI Taxonomy" id="76637"/>
    <lineage>
        <taxon>Bacteria</taxon>
        <taxon>Bacillati</taxon>
        <taxon>Actinomycetota</taxon>
        <taxon>Actinomycetes</taxon>
        <taxon>Micrococcales</taxon>
        <taxon>Microbacteriaceae</taxon>
        <taxon>Mycetocola</taxon>
    </lineage>
</organism>
<evidence type="ECO:0000256" key="1">
    <source>
        <dbReference type="ARBA" id="ARBA00001400"/>
    </source>
</evidence>
<dbReference type="InterPro" id="IPR018085">
    <property type="entry name" value="Ura-DNA_Glyclase_AS"/>
</dbReference>
<dbReference type="EC" id="3.2.2.27" evidence="4 8"/>
<dbReference type="NCBIfam" id="NF003588">
    <property type="entry name" value="PRK05254.1-1"/>
    <property type="match status" value="1"/>
</dbReference>
<dbReference type="InterPro" id="IPR005122">
    <property type="entry name" value="Uracil-DNA_glycosylase-like"/>
</dbReference>
<sequence>MLPATLSSAAERGLLHPEWAAALAPAAEAYARAVASLAEEPEFLPAPELVLRAFARPPAHTRVLIVGQDPYPTPGHPVGLAFSADPAVRPIPRSVANMFRELHTDLGITPPASADLSAWAERGVLLLNRVLTVAPGRAGSHRRRGWEEFTDRAIAVLAALPQPPVAILWGNDARTLAPALAGTTVIEGVHPSPLSASRGFFGSRPFSAANAALVAAGQEPVDWSLPEDTLF</sequence>
<evidence type="ECO:0000313" key="11">
    <source>
        <dbReference type="EMBL" id="RLP80269.1"/>
    </source>
</evidence>
<proteinExistence type="inferred from homology"/>
<evidence type="ECO:0000256" key="9">
    <source>
        <dbReference type="PROSITE-ProRule" id="PRU10072"/>
    </source>
</evidence>
<keyword evidence="6 8" id="KW-0378">Hydrolase</keyword>
<dbReference type="InterPro" id="IPR036895">
    <property type="entry name" value="Uracil-DNA_glycosylase-like_sf"/>
</dbReference>
<evidence type="ECO:0000256" key="2">
    <source>
        <dbReference type="ARBA" id="ARBA00002631"/>
    </source>
</evidence>
<dbReference type="Pfam" id="PF03167">
    <property type="entry name" value="UDG"/>
    <property type="match status" value="1"/>
</dbReference>
<comment type="catalytic activity">
    <reaction evidence="1 8">
        <text>Hydrolyzes single-stranded DNA or mismatched double-stranded DNA and polynucleotides, releasing free uracil.</text>
        <dbReference type="EC" id="3.2.2.27"/>
    </reaction>
</comment>
<name>A0A3L7AIQ6_9MICO</name>
<reference evidence="11 12" key="1">
    <citation type="submission" date="2018-10" db="EMBL/GenBank/DDBJ databases">
        <authorList>
            <person name="Li J."/>
        </authorList>
    </citation>
    <scope>NUCLEOTIDE SEQUENCE [LARGE SCALE GENOMIC DNA]</scope>
    <source>
        <strain evidence="11 12">JCM 11654</strain>
    </source>
</reference>
<comment type="caution">
    <text evidence="11">The sequence shown here is derived from an EMBL/GenBank/DDBJ whole genome shotgun (WGS) entry which is preliminary data.</text>
</comment>
<keyword evidence="8" id="KW-0963">Cytoplasm</keyword>
<evidence type="ECO:0000256" key="5">
    <source>
        <dbReference type="ARBA" id="ARBA00022763"/>
    </source>
</evidence>
<dbReference type="InterPro" id="IPR002043">
    <property type="entry name" value="UDG_fam1"/>
</dbReference>
<dbReference type="CDD" id="cd10027">
    <property type="entry name" value="UDG-F1-like"/>
    <property type="match status" value="1"/>
</dbReference>
<dbReference type="AlphaFoldDB" id="A0A3L7AIQ6"/>
<dbReference type="OrthoDB" id="9804372at2"/>
<keyword evidence="12" id="KW-1185">Reference proteome</keyword>
<dbReference type="PROSITE" id="PS00130">
    <property type="entry name" value="U_DNA_GLYCOSYLASE"/>
    <property type="match status" value="1"/>
</dbReference>
<comment type="function">
    <text evidence="2 8">Excises uracil residues from the DNA which can arise as a result of misincorporation of dUMP residues by DNA polymerase or due to deamination of cytosine.</text>
</comment>
<feature type="active site" description="Proton acceptor" evidence="8 9">
    <location>
        <position position="69"/>
    </location>
</feature>
<evidence type="ECO:0000256" key="7">
    <source>
        <dbReference type="ARBA" id="ARBA00023204"/>
    </source>
</evidence>
<dbReference type="PANTHER" id="PTHR11264:SF0">
    <property type="entry name" value="URACIL-DNA GLYCOSYLASE"/>
    <property type="match status" value="1"/>
</dbReference>
<keyword evidence="11" id="KW-0326">Glycosidase</keyword>
<keyword evidence="7 8" id="KW-0234">DNA repair</keyword>
<dbReference type="SMART" id="SM00986">
    <property type="entry name" value="UDG"/>
    <property type="match status" value="1"/>
</dbReference>
<dbReference type="GO" id="GO:0005737">
    <property type="term" value="C:cytoplasm"/>
    <property type="evidence" value="ECO:0007669"/>
    <property type="project" value="UniProtKB-SubCell"/>
</dbReference>
<dbReference type="PANTHER" id="PTHR11264">
    <property type="entry name" value="URACIL-DNA GLYCOSYLASE"/>
    <property type="match status" value="1"/>
</dbReference>
<dbReference type="NCBIfam" id="NF003592">
    <property type="entry name" value="PRK05254.1-5"/>
    <property type="match status" value="1"/>
</dbReference>
<gene>
    <name evidence="8" type="primary">ung</name>
    <name evidence="11" type="ORF">D9V34_14160</name>
</gene>
<feature type="domain" description="Uracil-DNA glycosylase-like" evidence="10">
    <location>
        <begin position="54"/>
        <end position="213"/>
    </location>
</feature>
<comment type="subcellular location">
    <subcellularLocation>
        <location evidence="8">Cytoplasm</location>
    </subcellularLocation>
</comment>
<dbReference type="Proteomes" id="UP000269438">
    <property type="component" value="Unassembled WGS sequence"/>
</dbReference>
<dbReference type="GO" id="GO:0004844">
    <property type="term" value="F:uracil DNA N-glycosylase activity"/>
    <property type="evidence" value="ECO:0007669"/>
    <property type="project" value="UniProtKB-UniRule"/>
</dbReference>
<evidence type="ECO:0000256" key="6">
    <source>
        <dbReference type="ARBA" id="ARBA00022801"/>
    </source>
</evidence>
<comment type="similarity">
    <text evidence="3 8">Belongs to the uracil-DNA glycosylase (UDG) superfamily. UNG family.</text>
</comment>
<accession>A0A3L7AIQ6</accession>
<dbReference type="EMBL" id="RCUY01000013">
    <property type="protein sequence ID" value="RLP80269.1"/>
    <property type="molecule type" value="Genomic_DNA"/>
</dbReference>
<evidence type="ECO:0000256" key="3">
    <source>
        <dbReference type="ARBA" id="ARBA00008184"/>
    </source>
</evidence>
<dbReference type="HAMAP" id="MF_00148">
    <property type="entry name" value="UDG"/>
    <property type="match status" value="1"/>
</dbReference>
<dbReference type="GO" id="GO:0097510">
    <property type="term" value="P:base-excision repair, AP site formation via deaminated base removal"/>
    <property type="evidence" value="ECO:0007669"/>
    <property type="project" value="TreeGrafter"/>
</dbReference>